<accession>A0A2M7W1Y2</accession>
<keyword evidence="1" id="KW-0472">Membrane</keyword>
<keyword evidence="1" id="KW-0812">Transmembrane</keyword>
<reference evidence="3" key="1">
    <citation type="submission" date="2017-09" db="EMBL/GenBank/DDBJ databases">
        <title>Depth-based differentiation of microbial function through sediment-hosted aquifers and enrichment of novel symbionts in the deep terrestrial subsurface.</title>
        <authorList>
            <person name="Probst A.J."/>
            <person name="Ladd B."/>
            <person name="Jarett J.K."/>
            <person name="Geller-Mcgrath D.E."/>
            <person name="Sieber C.M.K."/>
            <person name="Emerson J.B."/>
            <person name="Anantharaman K."/>
            <person name="Thomas B.C."/>
            <person name="Malmstrom R."/>
            <person name="Stieglmeier M."/>
            <person name="Klingl A."/>
            <person name="Woyke T."/>
            <person name="Ryan C.M."/>
            <person name="Banfield J.F."/>
        </authorList>
    </citation>
    <scope>NUCLEOTIDE SEQUENCE [LARGE SCALE GENOMIC DNA]</scope>
</reference>
<comment type="caution">
    <text evidence="2">The sequence shown here is derived from an EMBL/GenBank/DDBJ whole genome shotgun (WGS) entry which is preliminary data.</text>
</comment>
<evidence type="ECO:0000313" key="3">
    <source>
        <dbReference type="Proteomes" id="UP000228952"/>
    </source>
</evidence>
<dbReference type="EMBL" id="PFQB01000064">
    <property type="protein sequence ID" value="PJA14035.1"/>
    <property type="molecule type" value="Genomic_DNA"/>
</dbReference>
<gene>
    <name evidence="2" type="ORF">COX64_02540</name>
</gene>
<evidence type="ECO:0000256" key="1">
    <source>
        <dbReference type="SAM" id="Phobius"/>
    </source>
</evidence>
<proteinExistence type="predicted"/>
<keyword evidence="1" id="KW-1133">Transmembrane helix</keyword>
<sequence length="145" mass="16218">MNNTKAAFFGLIIFGVLALLASSVWNYFPNRNFQNPFKQIEPITSPIAGYRTVTDDMGAFNLEARYLGNNKWSYAITAQLATPCYGAIITELVRESYPEQVTIQITPTIPNEDILCAQVIQDFSYDGTFEASEQAKIGMVVQYPD</sequence>
<dbReference type="AlphaFoldDB" id="A0A2M7W1Y2"/>
<protein>
    <submittedName>
        <fullName evidence="2">Uncharacterized protein</fullName>
    </submittedName>
</protein>
<feature type="transmembrane region" description="Helical" evidence="1">
    <location>
        <begin position="6"/>
        <end position="28"/>
    </location>
</feature>
<evidence type="ECO:0000313" key="2">
    <source>
        <dbReference type="EMBL" id="PJA14035.1"/>
    </source>
</evidence>
<dbReference type="Proteomes" id="UP000228952">
    <property type="component" value="Unassembled WGS sequence"/>
</dbReference>
<organism evidence="2 3">
    <name type="scientific">Candidatus Dojkabacteria bacterium CG_4_10_14_0_2_um_filter_Dojkabacteria_WS6_41_15</name>
    <dbReference type="NCBI Taxonomy" id="2014249"/>
    <lineage>
        <taxon>Bacteria</taxon>
        <taxon>Candidatus Dojkabacteria</taxon>
    </lineage>
</organism>
<name>A0A2M7W1Y2_9BACT</name>